<organism evidence="9 10">
    <name type="scientific">Biomaibacter acetigenes</name>
    <dbReference type="NCBI Taxonomy" id="2316383"/>
    <lineage>
        <taxon>Bacteria</taxon>
        <taxon>Bacillati</taxon>
        <taxon>Bacillota</taxon>
        <taxon>Clostridia</taxon>
        <taxon>Thermosediminibacterales</taxon>
        <taxon>Tepidanaerobacteraceae</taxon>
        <taxon>Biomaibacter</taxon>
    </lineage>
</organism>
<dbReference type="AlphaFoldDB" id="A0A3G2R547"/>
<dbReference type="Pfam" id="PF05343">
    <property type="entry name" value="Peptidase_M42"/>
    <property type="match status" value="1"/>
</dbReference>
<keyword evidence="3" id="KW-0645">Protease</keyword>
<dbReference type="KEGG" id="bacg:D2962_08045"/>
<feature type="active site" description="Proton acceptor" evidence="7">
    <location>
        <position position="192"/>
    </location>
</feature>
<dbReference type="EMBL" id="CP033169">
    <property type="protein sequence ID" value="AYO30576.1"/>
    <property type="molecule type" value="Genomic_DNA"/>
</dbReference>
<accession>A0A3G2R547</accession>
<dbReference type="InterPro" id="IPR008007">
    <property type="entry name" value="Peptidase_M42"/>
</dbReference>
<sequence length="325" mass="35229">MKHLIKELTESFGPSGSEDKIRETIIEKVRPYADSINVDKMGNIIAQKGTSGERLMLAAHMDEIGIIVTNIDDKGFLRFSNVGGLSPFTLIGERVVFANGTIGVFGMEKMDDMKDLKINKMFIDIGALSREEAKQKVKIGDMGTFYRECSISGDYIISKALDDRAGCAVLIKVMEQLKKPGYQTFFVFTVQEEVGLRGAKTSSFGVDPDLAIAVDVTLTGDTPEAPKMAVALGKGPAIKLKDNSIISHPKIKDALISAAEQKKVPYQLEVLEFGGTDSGAIHLSRSGVPSGGLSIPSRYVHSPSEMVHLKDLEMAVELLTGFIEG</sequence>
<dbReference type="CDD" id="cd05656">
    <property type="entry name" value="M42_Frv"/>
    <property type="match status" value="1"/>
</dbReference>
<dbReference type="Proteomes" id="UP000280960">
    <property type="component" value="Chromosome"/>
</dbReference>
<dbReference type="PANTHER" id="PTHR32481">
    <property type="entry name" value="AMINOPEPTIDASE"/>
    <property type="match status" value="1"/>
</dbReference>
<keyword evidence="2" id="KW-0031">Aminopeptidase</keyword>
<evidence type="ECO:0000313" key="9">
    <source>
        <dbReference type="EMBL" id="AYO30576.1"/>
    </source>
</evidence>
<dbReference type="InterPro" id="IPR051464">
    <property type="entry name" value="Peptidase_M42_aminopept"/>
</dbReference>
<feature type="binding site" evidence="8">
    <location>
        <position position="162"/>
    </location>
    <ligand>
        <name>Zn(2+)</name>
        <dbReference type="ChEBI" id="CHEBI:29105"/>
        <label>1</label>
    </ligand>
</feature>
<feature type="binding site" evidence="8">
    <location>
        <position position="215"/>
    </location>
    <ligand>
        <name>Zn(2+)</name>
        <dbReference type="ChEBI" id="CHEBI:29105"/>
        <label>1</label>
    </ligand>
</feature>
<dbReference type="GO" id="GO:0046872">
    <property type="term" value="F:metal ion binding"/>
    <property type="evidence" value="ECO:0007669"/>
    <property type="project" value="UniProtKB-UniRule"/>
</dbReference>
<evidence type="ECO:0000256" key="2">
    <source>
        <dbReference type="ARBA" id="ARBA00022438"/>
    </source>
</evidence>
<dbReference type="Gene3D" id="3.40.630.10">
    <property type="entry name" value="Zn peptidases"/>
    <property type="match status" value="1"/>
</dbReference>
<evidence type="ECO:0000256" key="6">
    <source>
        <dbReference type="PIRNR" id="PIRNR001123"/>
    </source>
</evidence>
<evidence type="ECO:0000256" key="8">
    <source>
        <dbReference type="PIRSR" id="PIRSR001123-2"/>
    </source>
</evidence>
<name>A0A3G2R547_9FIRM</name>
<evidence type="ECO:0000256" key="1">
    <source>
        <dbReference type="ARBA" id="ARBA00006272"/>
    </source>
</evidence>
<keyword evidence="5 9" id="KW-0378">Hydrolase</keyword>
<dbReference type="Gene3D" id="2.40.30.40">
    <property type="entry name" value="Peptidase M42, domain 2"/>
    <property type="match status" value="1"/>
</dbReference>
<feature type="binding site" evidence="8">
    <location>
        <position position="193"/>
    </location>
    <ligand>
        <name>Zn(2+)</name>
        <dbReference type="ChEBI" id="CHEBI:29105"/>
        <label>2</label>
    </ligand>
</feature>
<feature type="binding site" evidence="8">
    <location>
        <position position="301"/>
    </location>
    <ligand>
        <name>Zn(2+)</name>
        <dbReference type="ChEBI" id="CHEBI:29105"/>
        <label>2</label>
    </ligand>
</feature>
<keyword evidence="4 8" id="KW-0479">Metal-binding</keyword>
<dbReference type="SUPFAM" id="SSF101821">
    <property type="entry name" value="Aminopeptidase/glucanase lid domain"/>
    <property type="match status" value="1"/>
</dbReference>
<proteinExistence type="inferred from homology"/>
<evidence type="ECO:0000256" key="7">
    <source>
        <dbReference type="PIRSR" id="PIRSR001123-1"/>
    </source>
</evidence>
<comment type="cofactor">
    <cofactor evidence="8">
        <name>a divalent metal cation</name>
        <dbReference type="ChEBI" id="CHEBI:60240"/>
    </cofactor>
    <text evidence="8">Binds 2 divalent metal cations per subunit.</text>
</comment>
<evidence type="ECO:0000256" key="5">
    <source>
        <dbReference type="ARBA" id="ARBA00022801"/>
    </source>
</evidence>
<evidence type="ECO:0000256" key="3">
    <source>
        <dbReference type="ARBA" id="ARBA00022670"/>
    </source>
</evidence>
<dbReference type="GO" id="GO:0006508">
    <property type="term" value="P:proteolysis"/>
    <property type="evidence" value="ECO:0007669"/>
    <property type="project" value="UniProtKB-KW"/>
</dbReference>
<gene>
    <name evidence="9" type="ORF">D2962_08045</name>
</gene>
<dbReference type="SUPFAM" id="SSF53187">
    <property type="entry name" value="Zn-dependent exopeptidases"/>
    <property type="match status" value="1"/>
</dbReference>
<comment type="similarity">
    <text evidence="1 6">Belongs to the peptidase M42 family.</text>
</comment>
<evidence type="ECO:0000313" key="10">
    <source>
        <dbReference type="Proteomes" id="UP000280960"/>
    </source>
</evidence>
<dbReference type="InterPro" id="IPR023367">
    <property type="entry name" value="Peptidase_M42_dom2"/>
</dbReference>
<feature type="binding site" evidence="8">
    <location>
        <position position="162"/>
    </location>
    <ligand>
        <name>Zn(2+)</name>
        <dbReference type="ChEBI" id="CHEBI:29105"/>
        <label>2</label>
    </ligand>
</feature>
<feature type="binding site" evidence="8">
    <location>
        <position position="60"/>
    </location>
    <ligand>
        <name>Zn(2+)</name>
        <dbReference type="ChEBI" id="CHEBI:29105"/>
        <label>1</label>
    </ligand>
</feature>
<dbReference type="PANTHER" id="PTHR32481:SF9">
    <property type="entry name" value="ENDOGLUCANASE"/>
    <property type="match status" value="1"/>
</dbReference>
<dbReference type="PIRSF" id="PIRSF001123">
    <property type="entry name" value="PepA_GA"/>
    <property type="match status" value="1"/>
</dbReference>
<protein>
    <submittedName>
        <fullName evidence="9">M20/M25/M40 family metallo-hydrolase</fullName>
    </submittedName>
</protein>
<evidence type="ECO:0000256" key="4">
    <source>
        <dbReference type="ARBA" id="ARBA00022723"/>
    </source>
</evidence>
<reference evidence="9 10" key="1">
    <citation type="submission" date="2018-10" db="EMBL/GenBank/DDBJ databases">
        <authorList>
            <person name="Zhang X."/>
        </authorList>
    </citation>
    <scope>NUCLEOTIDE SEQUENCE [LARGE SCALE GENOMIC DNA]</scope>
    <source>
        <strain evidence="9 10">SK-G1</strain>
    </source>
</reference>
<keyword evidence="10" id="KW-1185">Reference proteome</keyword>
<dbReference type="RefSeq" id="WP_120765473.1">
    <property type="nucleotide sequence ID" value="NZ_CP033169.1"/>
</dbReference>
<dbReference type="GO" id="GO:0004177">
    <property type="term" value="F:aminopeptidase activity"/>
    <property type="evidence" value="ECO:0007669"/>
    <property type="project" value="UniProtKB-UniRule"/>
</dbReference>